<sequence>MYEHLEWVMSRNVLPFPVHVVSAGNIRDGLMDAADRRRRASIPAFTKIVTPAGAEIPVLDENEEASWSRFRYGERQRR</sequence>
<evidence type="ECO:0000313" key="2">
    <source>
        <dbReference type="Proteomes" id="UP000187891"/>
    </source>
</evidence>
<gene>
    <name evidence="1" type="ORF">DSM25559_4894</name>
</gene>
<reference evidence="2" key="1">
    <citation type="submission" date="2016-10" db="EMBL/GenBank/DDBJ databases">
        <authorList>
            <person name="Wibberg D."/>
        </authorList>
    </citation>
    <scope>NUCLEOTIDE SEQUENCE [LARGE SCALE GENOMIC DNA]</scope>
</reference>
<organism evidence="1 2">
    <name type="scientific">Agrobacterium rosae</name>
    <dbReference type="NCBI Taxonomy" id="1972867"/>
    <lineage>
        <taxon>Bacteria</taxon>
        <taxon>Pseudomonadati</taxon>
        <taxon>Pseudomonadota</taxon>
        <taxon>Alphaproteobacteria</taxon>
        <taxon>Hyphomicrobiales</taxon>
        <taxon>Rhizobiaceae</taxon>
        <taxon>Rhizobium/Agrobacterium group</taxon>
        <taxon>Agrobacterium</taxon>
    </lineage>
</organism>
<dbReference type="AlphaFoldDB" id="A0A1R3U2B9"/>
<accession>A0A1R3U2B9</accession>
<dbReference type="EMBL" id="FMUE01000020">
    <property type="protein sequence ID" value="SCX35308.1"/>
    <property type="molecule type" value="Genomic_DNA"/>
</dbReference>
<dbReference type="STRING" id="1907666.DSM25559_4894"/>
<dbReference type="Proteomes" id="UP000187891">
    <property type="component" value="Unassembled WGS sequence"/>
</dbReference>
<evidence type="ECO:0000313" key="1">
    <source>
        <dbReference type="EMBL" id="SCX35308.1"/>
    </source>
</evidence>
<proteinExistence type="predicted"/>
<protein>
    <submittedName>
        <fullName evidence="1">Uncharacterized protein</fullName>
    </submittedName>
</protein>
<name>A0A1R3U2B9_9HYPH</name>